<feature type="compositionally biased region" description="Polar residues" evidence="1">
    <location>
        <begin position="947"/>
        <end position="966"/>
    </location>
</feature>
<feature type="region of interest" description="Disordered" evidence="1">
    <location>
        <begin position="929"/>
        <end position="966"/>
    </location>
</feature>
<gene>
    <name evidence="2" type="ORF">ARMGADRAFT_1068706</name>
</gene>
<feature type="compositionally biased region" description="Polar residues" evidence="1">
    <location>
        <begin position="641"/>
        <end position="652"/>
    </location>
</feature>
<accession>A0A2H3CD66</accession>
<dbReference type="EMBL" id="KZ293736">
    <property type="protein sequence ID" value="PBK81015.1"/>
    <property type="molecule type" value="Genomic_DNA"/>
</dbReference>
<feature type="compositionally biased region" description="Polar residues" evidence="1">
    <location>
        <begin position="295"/>
        <end position="306"/>
    </location>
</feature>
<name>A0A2H3CD66_ARMGA</name>
<dbReference type="STRING" id="47427.A0A2H3CD66"/>
<dbReference type="AlphaFoldDB" id="A0A2H3CD66"/>
<reference evidence="3" key="1">
    <citation type="journal article" date="2017" name="Nat. Ecol. Evol.">
        <title>Genome expansion and lineage-specific genetic innovations in the forest pathogenic fungi Armillaria.</title>
        <authorList>
            <person name="Sipos G."/>
            <person name="Prasanna A.N."/>
            <person name="Walter M.C."/>
            <person name="O'Connor E."/>
            <person name="Balint B."/>
            <person name="Krizsan K."/>
            <person name="Kiss B."/>
            <person name="Hess J."/>
            <person name="Varga T."/>
            <person name="Slot J."/>
            <person name="Riley R."/>
            <person name="Boka B."/>
            <person name="Rigling D."/>
            <person name="Barry K."/>
            <person name="Lee J."/>
            <person name="Mihaltcheva S."/>
            <person name="LaButti K."/>
            <person name="Lipzen A."/>
            <person name="Waldron R."/>
            <person name="Moloney N.M."/>
            <person name="Sperisen C."/>
            <person name="Kredics L."/>
            <person name="Vagvoelgyi C."/>
            <person name="Patrignani A."/>
            <person name="Fitzpatrick D."/>
            <person name="Nagy I."/>
            <person name="Doyle S."/>
            <person name="Anderson J.B."/>
            <person name="Grigoriev I.V."/>
            <person name="Gueldener U."/>
            <person name="Muensterkoetter M."/>
            <person name="Nagy L.G."/>
        </authorList>
    </citation>
    <scope>NUCLEOTIDE SEQUENCE [LARGE SCALE GENOMIC DNA]</scope>
    <source>
        <strain evidence="3">Ar21-2</strain>
    </source>
</reference>
<organism evidence="2 3">
    <name type="scientific">Armillaria gallica</name>
    <name type="common">Bulbous honey fungus</name>
    <name type="synonym">Armillaria bulbosa</name>
    <dbReference type="NCBI Taxonomy" id="47427"/>
    <lineage>
        <taxon>Eukaryota</taxon>
        <taxon>Fungi</taxon>
        <taxon>Dikarya</taxon>
        <taxon>Basidiomycota</taxon>
        <taxon>Agaricomycotina</taxon>
        <taxon>Agaricomycetes</taxon>
        <taxon>Agaricomycetidae</taxon>
        <taxon>Agaricales</taxon>
        <taxon>Marasmiineae</taxon>
        <taxon>Physalacriaceae</taxon>
        <taxon>Armillaria</taxon>
    </lineage>
</organism>
<dbReference type="Proteomes" id="UP000217790">
    <property type="component" value="Unassembled WGS sequence"/>
</dbReference>
<feature type="compositionally biased region" description="Basic and acidic residues" evidence="1">
    <location>
        <begin position="1011"/>
        <end position="1020"/>
    </location>
</feature>
<feature type="region of interest" description="Disordered" evidence="1">
    <location>
        <begin position="639"/>
        <end position="660"/>
    </location>
</feature>
<evidence type="ECO:0000256" key="1">
    <source>
        <dbReference type="SAM" id="MobiDB-lite"/>
    </source>
</evidence>
<proteinExistence type="predicted"/>
<evidence type="ECO:0000313" key="2">
    <source>
        <dbReference type="EMBL" id="PBK81015.1"/>
    </source>
</evidence>
<protein>
    <submittedName>
        <fullName evidence="2">Uncharacterized protein</fullName>
    </submittedName>
</protein>
<feature type="region of interest" description="Disordered" evidence="1">
    <location>
        <begin position="1003"/>
        <end position="1022"/>
    </location>
</feature>
<feature type="compositionally biased region" description="Polar residues" evidence="1">
    <location>
        <begin position="216"/>
        <end position="230"/>
    </location>
</feature>
<evidence type="ECO:0000313" key="3">
    <source>
        <dbReference type="Proteomes" id="UP000217790"/>
    </source>
</evidence>
<feature type="region of interest" description="Disordered" evidence="1">
    <location>
        <begin position="199"/>
        <end position="336"/>
    </location>
</feature>
<feature type="compositionally biased region" description="Basic and acidic residues" evidence="1">
    <location>
        <begin position="935"/>
        <end position="946"/>
    </location>
</feature>
<keyword evidence="3" id="KW-1185">Reference proteome</keyword>
<dbReference type="InParanoid" id="A0A2H3CD66"/>
<dbReference type="OrthoDB" id="3060267at2759"/>
<sequence length="1062" mass="117169">MLLGQESLALLDLTELSQACKCAENYQWGLYGLQKKLKCSQKRVETQAEDLGKKATYIGDLEDEIAYLMKESEVMMSKMTLQAEGKVEDRKQLHNLKAKIKWVPNHIVNDTKTTIVDGPSLQLKNNSIIPDDTHSLINDLIAEDGVNPEIANHLGVPVEGSVSDQSTKQIVQEGGAAAKMQVVECIKNAKGLTISVGRRTASTATHSSRPLIAPSQARSQHVSPTSQHSAYRSYLDTSDEEIMEELARRRRRREGEAPAQSTAALSHAGSWANAPPSRVANSSRSRSPPGPSPALSISSEARTSTLPPMAHRATTQSHHGSRASAPLPHEGIYSPPPSLPLSAPACIPSASQAAPSPFEYVVHSSSPPLASSLHVKPTLLDHGELVSPSRSPRLVSQDIPLDTSYVPSPKTPRSTFVTADVPWDYSSSVLNRTNSSLSIQAQCDSDAKSENSSHDLSSFDNDLKAAIATLSLPQQPGESDVAFSRRRDAYACLTMRGPLVQEVVPSPPMKCEDISLRSARLYRGKVTDIPLNDISTDSGPVKCPQSASIKHELKSSVYEPKRISPRGSMEAKFQSIRMSAPIQFEEGMPLKKSESPALPRGESSHQQASVAQDIKDDCLGSSSRDQMKAKSLLSRAPVSFDSDSCHSASQKDTLGRPHRSLSSVPFQHVRHRSEHPIFNDKEIFDYHPVSRSETDVMLAIFQRFERLVARNLLTPQVGLDSNVQKTSLQSIPRPHKFHGDPDIIEFDNWLFSVIRWMKIANICGPIYHTDSSGTQQVSDIDVQRTNTLTTFLDGDARTWYNNSVEDCNGNVEDDFPTFMQVINGLFRRFIHESSLYDVVQHFKSVTYASAGGVRQLFADLMHFANIMPSPPDVYSFRHQLLISLPTRIRREITREGITAEASTVDQIMQQALIVERGSKAEQYYSPQHSRYNQALEDRHGTAKTRSEYSSGTQDSASDYESDCSTGQFRSSDLLEAPIEWDLIPMLKARRRHFLNYPINREATSKSNRGHQHPDCADYRPETSLPMTGDADVPMTEDGDASNTIPSILHLLIALTASPSTKA</sequence>
<feature type="region of interest" description="Disordered" evidence="1">
    <location>
        <begin position="584"/>
        <end position="612"/>
    </location>
</feature>